<reference evidence="2 3" key="1">
    <citation type="journal article" date="2024" name="J. Plant Pathol.">
        <title>Sequence and assembly of the genome of Seiridium unicorne, isolate CBS 538.82, causal agent of cypress canker disease.</title>
        <authorList>
            <person name="Scali E."/>
            <person name="Rocca G.D."/>
            <person name="Danti R."/>
            <person name="Garbelotto M."/>
            <person name="Barberini S."/>
            <person name="Baroncelli R."/>
            <person name="Emiliani G."/>
        </authorList>
    </citation>
    <scope>NUCLEOTIDE SEQUENCE [LARGE SCALE GENOMIC DNA]</scope>
    <source>
        <strain evidence="2 3">BM-138-508</strain>
    </source>
</reference>
<feature type="region of interest" description="Disordered" evidence="1">
    <location>
        <begin position="51"/>
        <end position="81"/>
    </location>
</feature>
<dbReference type="Proteomes" id="UP001408356">
    <property type="component" value="Unassembled WGS sequence"/>
</dbReference>
<sequence length="261" mass="28336">MPSQRINAPGYPDLPDPPHLLGKLPTRDPLGPHSSLARLVRVIEGVLQQPDVRRLHGPKHDLQLPLAESHPSSRRRPGLASPCRRAAFPDGVQGPAAHVDYGNELDARVGLPPVRGQPVVDGVQEAEVAAEKRARGGRVALSRGEYVEGTGEQEGELQRRAQGHGLAGRGVVRGWEEGRMERTVLFLAFSLAEGGYGKIVSELTFRPMTPRQAIAGIDVAIVTRIWLSTALVVKFLRCGQELSWSSVSRLPHHLAIFQSGT</sequence>
<feature type="compositionally biased region" description="Basic and acidic residues" evidence="1">
    <location>
        <begin position="51"/>
        <end position="62"/>
    </location>
</feature>
<keyword evidence="3" id="KW-1185">Reference proteome</keyword>
<gene>
    <name evidence="2" type="ORF">SUNI508_12582</name>
</gene>
<protein>
    <submittedName>
        <fullName evidence="2">Uncharacterized protein</fullName>
    </submittedName>
</protein>
<name>A0ABR2VGS5_9PEZI</name>
<evidence type="ECO:0000313" key="3">
    <source>
        <dbReference type="Proteomes" id="UP001408356"/>
    </source>
</evidence>
<comment type="caution">
    <text evidence="2">The sequence shown here is derived from an EMBL/GenBank/DDBJ whole genome shotgun (WGS) entry which is preliminary data.</text>
</comment>
<proteinExistence type="predicted"/>
<organism evidence="2 3">
    <name type="scientific">Seiridium unicorne</name>
    <dbReference type="NCBI Taxonomy" id="138068"/>
    <lineage>
        <taxon>Eukaryota</taxon>
        <taxon>Fungi</taxon>
        <taxon>Dikarya</taxon>
        <taxon>Ascomycota</taxon>
        <taxon>Pezizomycotina</taxon>
        <taxon>Sordariomycetes</taxon>
        <taxon>Xylariomycetidae</taxon>
        <taxon>Amphisphaeriales</taxon>
        <taxon>Sporocadaceae</taxon>
        <taxon>Seiridium</taxon>
    </lineage>
</organism>
<feature type="region of interest" description="Disordered" evidence="1">
    <location>
        <begin position="1"/>
        <end position="33"/>
    </location>
</feature>
<accession>A0ABR2VGS5</accession>
<evidence type="ECO:0000313" key="2">
    <source>
        <dbReference type="EMBL" id="KAK9426128.1"/>
    </source>
</evidence>
<evidence type="ECO:0000256" key="1">
    <source>
        <dbReference type="SAM" id="MobiDB-lite"/>
    </source>
</evidence>
<dbReference type="EMBL" id="JARVKF010000005">
    <property type="protein sequence ID" value="KAK9426128.1"/>
    <property type="molecule type" value="Genomic_DNA"/>
</dbReference>